<feature type="region of interest" description="Disordered" evidence="1">
    <location>
        <begin position="39"/>
        <end position="105"/>
    </location>
</feature>
<evidence type="ECO:0000313" key="3">
    <source>
        <dbReference type="EMBL" id="KST67976.1"/>
    </source>
</evidence>
<name>A0A0V7ZW07_9CYAN</name>
<reference evidence="4 5" key="1">
    <citation type="journal article" date="2015" name="Genome Announc.">
        <title>Draft Genome of the Euendolithic (true boring) Cyanobacterium Mastigocoleus testarum strain BC008.</title>
        <authorList>
            <person name="Guida B.S."/>
            <person name="Garcia-Pichel F."/>
        </authorList>
    </citation>
    <scope>NUCLEOTIDE SEQUENCE [LARGE SCALE GENOMIC DNA]</scope>
    <source>
        <strain evidence="4 5">BC008</strain>
    </source>
</reference>
<proteinExistence type="predicted"/>
<dbReference type="EMBL" id="LMTZ01000066">
    <property type="protein sequence ID" value="KST68399.1"/>
    <property type="molecule type" value="Genomic_DNA"/>
</dbReference>
<dbReference type="InterPro" id="IPR003646">
    <property type="entry name" value="SH3-like_bac-type"/>
</dbReference>
<feature type="compositionally biased region" description="Basic and acidic residues" evidence="1">
    <location>
        <begin position="83"/>
        <end position="94"/>
    </location>
</feature>
<dbReference type="Proteomes" id="UP000053372">
    <property type="component" value="Unassembled WGS sequence"/>
</dbReference>
<accession>A0A0V7ZW07</accession>
<dbReference type="Pfam" id="PF08239">
    <property type="entry name" value="SH3_3"/>
    <property type="match status" value="1"/>
</dbReference>
<organism evidence="4 5">
    <name type="scientific">Mastigocoleus testarum BC008</name>
    <dbReference type="NCBI Taxonomy" id="371196"/>
    <lineage>
        <taxon>Bacteria</taxon>
        <taxon>Bacillati</taxon>
        <taxon>Cyanobacteriota</taxon>
        <taxon>Cyanophyceae</taxon>
        <taxon>Nostocales</taxon>
        <taxon>Hapalosiphonaceae</taxon>
        <taxon>Mastigocoleus</taxon>
    </lineage>
</organism>
<feature type="domain" description="SH3b" evidence="2">
    <location>
        <begin position="112"/>
        <end position="164"/>
    </location>
</feature>
<dbReference type="AlphaFoldDB" id="A0A0V7ZW07"/>
<dbReference type="EMBL" id="LMTZ01000083">
    <property type="protein sequence ID" value="KST67976.1"/>
    <property type="molecule type" value="Genomic_DNA"/>
</dbReference>
<comment type="caution">
    <text evidence="4">The sequence shown here is derived from an EMBL/GenBank/DDBJ whole genome shotgun (WGS) entry which is preliminary data.</text>
</comment>
<dbReference type="RefSeq" id="WP_036265408.1">
    <property type="nucleotide sequence ID" value="NZ_LMTZ01000066.1"/>
</dbReference>
<protein>
    <recommendedName>
        <fullName evidence="2">SH3b domain-containing protein</fullName>
    </recommendedName>
</protein>
<evidence type="ECO:0000256" key="1">
    <source>
        <dbReference type="SAM" id="MobiDB-lite"/>
    </source>
</evidence>
<keyword evidence="5" id="KW-1185">Reference proteome</keyword>
<evidence type="ECO:0000313" key="4">
    <source>
        <dbReference type="EMBL" id="KST68399.1"/>
    </source>
</evidence>
<gene>
    <name evidence="3" type="ORF">BC008_31810</name>
    <name evidence="4" type="ORF">BC008_33315</name>
</gene>
<evidence type="ECO:0000259" key="2">
    <source>
        <dbReference type="Pfam" id="PF08239"/>
    </source>
</evidence>
<dbReference type="Gene3D" id="2.30.30.40">
    <property type="entry name" value="SH3 Domains"/>
    <property type="match status" value="1"/>
</dbReference>
<evidence type="ECO:0000313" key="5">
    <source>
        <dbReference type="Proteomes" id="UP000053372"/>
    </source>
</evidence>
<sequence length="170" mass="18492">MIFVNILKFLFGFALAIAILAGGSVVAALYFINRNAVTPNKPTFDNDRPPAITAGVKPGESAFTTTSKAKEKKNTKSQNTPSQKDKQSAEEEKSSQPLPPGAYNARVTWPQGLILRSEPNTDAESVGGVGFNKKVIVLQSSRDKAWQKVRVVDTDEEAWVKGGNTKRIDE</sequence>